<accession>A0A167X8Y4</accession>
<keyword evidence="1" id="KW-0812">Transmembrane</keyword>
<dbReference type="Proteomes" id="UP000077164">
    <property type="component" value="Unassembled WGS sequence"/>
</dbReference>
<sequence>MTVKKRIAIAGSIFIALFLVWYLMIKETDYCISFKVKAATGTVFQGIQEWTAAQLLKDKEKYTLIDKRNFDFIQQEMKKEAVQMQYTWDITSINDSVTKVSVGIKDVNHSLYNKLTAPFFNTEFKKEQIRKLTDFKKGLNEHLKNFNVKIEGEGVSEQTFVAYISLKSVLQEKAQHMIANDAGITGFLLDNKIQIIGKPYVEITNWDLDKETIDFNYCFPIPENTQIIENEIVKFKTIPAIKGLKATYYGNFRTSDRAWFVLLDYANNHGYKLDKAPLEQFLSNPFNGGNEIEWETRIIIPFAAK</sequence>
<dbReference type="InterPro" id="IPR029442">
    <property type="entry name" value="GyrI-like"/>
</dbReference>
<dbReference type="EMBL" id="LVJE01000013">
    <property type="protein sequence ID" value="OAB28123.1"/>
    <property type="molecule type" value="Genomic_DNA"/>
</dbReference>
<protein>
    <recommendedName>
        <fullName evidence="2">GyrI-like small molecule binding domain-containing protein</fullName>
    </recommendedName>
</protein>
<dbReference type="Pfam" id="PF06445">
    <property type="entry name" value="GyrI-like"/>
    <property type="match status" value="1"/>
</dbReference>
<dbReference type="RefSeq" id="WP_066080404.1">
    <property type="nucleotide sequence ID" value="NZ_FRDK01000003.1"/>
</dbReference>
<dbReference type="SUPFAM" id="SSF55136">
    <property type="entry name" value="Probable bacterial effector-binding domain"/>
    <property type="match status" value="1"/>
</dbReference>
<evidence type="ECO:0000313" key="4">
    <source>
        <dbReference type="Proteomes" id="UP000077164"/>
    </source>
</evidence>
<feature type="transmembrane region" description="Helical" evidence="1">
    <location>
        <begin position="7"/>
        <end position="25"/>
    </location>
</feature>
<proteinExistence type="predicted"/>
<evidence type="ECO:0000313" key="3">
    <source>
        <dbReference type="EMBL" id="OAB28123.1"/>
    </source>
</evidence>
<evidence type="ECO:0000256" key="1">
    <source>
        <dbReference type="SAM" id="Phobius"/>
    </source>
</evidence>
<dbReference type="OrthoDB" id="1421367at2"/>
<dbReference type="AlphaFoldDB" id="A0A167X8Y4"/>
<evidence type="ECO:0000259" key="2">
    <source>
        <dbReference type="Pfam" id="PF06445"/>
    </source>
</evidence>
<comment type="caution">
    <text evidence="3">The sequence shown here is derived from an EMBL/GenBank/DDBJ whole genome shotgun (WGS) entry which is preliminary data.</text>
</comment>
<organism evidence="3 4">
    <name type="scientific">Flavobacterium fryxellicola</name>
    <dbReference type="NCBI Taxonomy" id="249352"/>
    <lineage>
        <taxon>Bacteria</taxon>
        <taxon>Pseudomonadati</taxon>
        <taxon>Bacteroidota</taxon>
        <taxon>Flavobacteriia</taxon>
        <taxon>Flavobacteriales</taxon>
        <taxon>Flavobacteriaceae</taxon>
        <taxon>Flavobacterium</taxon>
    </lineage>
</organism>
<name>A0A167X8Y4_9FLAO</name>
<dbReference type="Gene3D" id="3.20.80.10">
    <property type="entry name" value="Regulatory factor, effector binding domain"/>
    <property type="match status" value="1"/>
</dbReference>
<dbReference type="STRING" id="249352.SAMN05444395_10338"/>
<gene>
    <name evidence="3" type="ORF">FBFR_09770</name>
</gene>
<reference evidence="3 4" key="1">
    <citation type="submission" date="2016-03" db="EMBL/GenBank/DDBJ databases">
        <title>Draft genome sequence of Flavobacterium fryxellicola DSM 16209.</title>
        <authorList>
            <person name="Shin S.-K."/>
            <person name="Yi H."/>
        </authorList>
    </citation>
    <scope>NUCLEOTIDE SEQUENCE [LARGE SCALE GENOMIC DNA]</scope>
    <source>
        <strain evidence="3 4">DSM 16209</strain>
    </source>
</reference>
<keyword evidence="4" id="KW-1185">Reference proteome</keyword>
<feature type="domain" description="GyrI-like small molecule binding" evidence="2">
    <location>
        <begin position="208"/>
        <end position="302"/>
    </location>
</feature>
<keyword evidence="1" id="KW-1133">Transmembrane helix</keyword>
<dbReference type="InterPro" id="IPR011256">
    <property type="entry name" value="Reg_factor_effector_dom_sf"/>
</dbReference>
<keyword evidence="1" id="KW-0472">Membrane</keyword>